<dbReference type="InterPro" id="IPR015422">
    <property type="entry name" value="PyrdxlP-dep_Trfase_small"/>
</dbReference>
<dbReference type="NCBIfam" id="TIGR01141">
    <property type="entry name" value="hisC"/>
    <property type="match status" value="1"/>
</dbReference>
<evidence type="ECO:0000256" key="5">
    <source>
        <dbReference type="ARBA" id="ARBA00022576"/>
    </source>
</evidence>
<accession>A0A2N5CKB0</accession>
<dbReference type="Pfam" id="PF00155">
    <property type="entry name" value="Aminotran_1_2"/>
    <property type="match status" value="1"/>
</dbReference>
<comment type="caution">
    <text evidence="11">The sequence shown here is derived from an EMBL/GenBank/DDBJ whole genome shotgun (WGS) entry which is preliminary data.</text>
</comment>
<dbReference type="HAMAP" id="MF_01023">
    <property type="entry name" value="HisC_aminotrans_2"/>
    <property type="match status" value="1"/>
</dbReference>
<evidence type="ECO:0000256" key="7">
    <source>
        <dbReference type="ARBA" id="ARBA00022898"/>
    </source>
</evidence>
<feature type="domain" description="Aminotransferase class I/classII large" evidence="10">
    <location>
        <begin position="43"/>
        <end position="364"/>
    </location>
</feature>
<organism evidence="11 12">
    <name type="scientific">Cupriavidus pauculus</name>
    <dbReference type="NCBI Taxonomy" id="82633"/>
    <lineage>
        <taxon>Bacteria</taxon>
        <taxon>Pseudomonadati</taxon>
        <taxon>Pseudomonadota</taxon>
        <taxon>Betaproteobacteria</taxon>
        <taxon>Burkholderiales</taxon>
        <taxon>Burkholderiaceae</taxon>
        <taxon>Cupriavidus</taxon>
    </lineage>
</organism>
<comment type="catalytic activity">
    <reaction evidence="8 9">
        <text>L-histidinol phosphate + 2-oxoglutarate = 3-(imidazol-4-yl)-2-oxopropyl phosphate + L-glutamate</text>
        <dbReference type="Rhea" id="RHEA:23744"/>
        <dbReference type="ChEBI" id="CHEBI:16810"/>
        <dbReference type="ChEBI" id="CHEBI:29985"/>
        <dbReference type="ChEBI" id="CHEBI:57766"/>
        <dbReference type="ChEBI" id="CHEBI:57980"/>
        <dbReference type="EC" id="2.6.1.9"/>
    </reaction>
</comment>
<evidence type="ECO:0000256" key="6">
    <source>
        <dbReference type="ARBA" id="ARBA00022679"/>
    </source>
</evidence>
<dbReference type="STRING" id="82633.GCA_000974605_03105"/>
<evidence type="ECO:0000256" key="3">
    <source>
        <dbReference type="ARBA" id="ARBA00007970"/>
    </source>
</evidence>
<comment type="similarity">
    <text evidence="3 9">Belongs to the class-II pyridoxal-phosphate-dependent aminotransferase family. Histidinol-phosphate aminotransferase subfamily.</text>
</comment>
<comment type="cofactor">
    <cofactor evidence="1 9">
        <name>pyridoxal 5'-phosphate</name>
        <dbReference type="ChEBI" id="CHEBI:597326"/>
    </cofactor>
</comment>
<dbReference type="Gene3D" id="3.40.640.10">
    <property type="entry name" value="Type I PLP-dependent aspartate aminotransferase-like (Major domain)"/>
    <property type="match status" value="1"/>
</dbReference>
<evidence type="ECO:0000256" key="9">
    <source>
        <dbReference type="HAMAP-Rule" id="MF_01023"/>
    </source>
</evidence>
<dbReference type="PANTHER" id="PTHR43643">
    <property type="entry name" value="HISTIDINOL-PHOSPHATE AMINOTRANSFERASE 2"/>
    <property type="match status" value="1"/>
</dbReference>
<dbReference type="EC" id="2.6.1.9" evidence="9"/>
<comment type="pathway">
    <text evidence="2 9">Amino-acid biosynthesis; L-histidine biosynthesis; L-histidine from 5-phospho-alpha-D-ribose 1-diphosphate: step 7/9.</text>
</comment>
<dbReference type="OrthoDB" id="9813612at2"/>
<keyword evidence="7 9" id="KW-0663">Pyridoxal phosphate</keyword>
<proteinExistence type="inferred from homology"/>
<dbReference type="GO" id="GO:0030170">
    <property type="term" value="F:pyridoxal phosphate binding"/>
    <property type="evidence" value="ECO:0007669"/>
    <property type="project" value="InterPro"/>
</dbReference>
<dbReference type="CDD" id="cd00609">
    <property type="entry name" value="AAT_like"/>
    <property type="match status" value="1"/>
</dbReference>
<dbReference type="AlphaFoldDB" id="A0A2N5CKB0"/>
<comment type="subunit">
    <text evidence="4 9">Homodimer.</text>
</comment>
<keyword evidence="9" id="KW-0368">Histidine biosynthesis</keyword>
<dbReference type="Gene3D" id="3.90.1150.10">
    <property type="entry name" value="Aspartate Aminotransferase, domain 1"/>
    <property type="match status" value="1"/>
</dbReference>
<dbReference type="UniPathway" id="UPA00031">
    <property type="reaction ID" value="UER00012"/>
</dbReference>
<keyword evidence="5 9" id="KW-0032">Aminotransferase</keyword>
<dbReference type="InterPro" id="IPR050106">
    <property type="entry name" value="HistidinolP_aminotransfase"/>
</dbReference>
<reference evidence="11 12" key="1">
    <citation type="submission" date="2017-12" db="EMBL/GenBank/DDBJ databases">
        <title>Genome sequence of the active heterotrophic nitrifier-denitrifier, Cupriavidus pauculus UM1.</title>
        <authorList>
            <person name="Putonti C."/>
            <person name="Castignetti D."/>
        </authorList>
    </citation>
    <scope>NUCLEOTIDE SEQUENCE [LARGE SCALE GENOMIC DNA]</scope>
    <source>
        <strain evidence="11 12">UM1</strain>
    </source>
</reference>
<protein>
    <recommendedName>
        <fullName evidence="9">Histidinol-phosphate aminotransferase</fullName>
        <ecNumber evidence="9">2.6.1.9</ecNumber>
    </recommendedName>
    <alternativeName>
        <fullName evidence="9">Imidazole acetol-phosphate transaminase</fullName>
    </alternativeName>
</protein>
<dbReference type="InterPro" id="IPR004839">
    <property type="entry name" value="Aminotransferase_I/II_large"/>
</dbReference>
<sequence length="375" mass="40172">MASVAANVADYFGPTYVRKISPYIAGKPISEVAREFGLDEARIVKLASNENPLGMPASAKAAIAAATEDLGRYPDSNGFELKAKLSEKFDVPAEWLTLGNGSNDILELAAHALVRAGESIVYAEYSFAVYALATQEVGARAIEVKSRQYGHDLDAMAAAIAADTKLVFIANPNNPTGTYISAAEIEAFLAKVPPHVVVVLDEAYNEYLDADQQYESIAWVRKYPNLMVSRTFSKAYGLAGLRVGYGVAQPPLTDLLNRVRQPFNVNSLAQAAAVAALGDAAFLQRSAELNRAGKAQLVAAFDRMGLEYVRSSGNFVMVRVGTDDGAGARVNLAMLKQGVIVRPVANYGLPQWLRITIGLPDENAACIAALEQALK</sequence>
<dbReference type="SUPFAM" id="SSF53383">
    <property type="entry name" value="PLP-dependent transferases"/>
    <property type="match status" value="1"/>
</dbReference>
<name>A0A2N5CKB0_9BURK</name>
<dbReference type="PANTHER" id="PTHR43643:SF3">
    <property type="entry name" value="HISTIDINOL-PHOSPHATE AMINOTRANSFERASE"/>
    <property type="match status" value="1"/>
</dbReference>
<keyword evidence="9" id="KW-0028">Amino-acid biosynthesis</keyword>
<dbReference type="InterPro" id="IPR015421">
    <property type="entry name" value="PyrdxlP-dep_Trfase_major"/>
</dbReference>
<evidence type="ECO:0000259" key="10">
    <source>
        <dbReference type="Pfam" id="PF00155"/>
    </source>
</evidence>
<evidence type="ECO:0000313" key="11">
    <source>
        <dbReference type="EMBL" id="PLQ02662.1"/>
    </source>
</evidence>
<dbReference type="InterPro" id="IPR005861">
    <property type="entry name" value="HisP_aminotrans"/>
</dbReference>
<evidence type="ECO:0000256" key="4">
    <source>
        <dbReference type="ARBA" id="ARBA00011738"/>
    </source>
</evidence>
<gene>
    <name evidence="9" type="primary">hisC</name>
    <name evidence="11" type="ORF">CYJ10_04585</name>
</gene>
<dbReference type="GO" id="GO:0000105">
    <property type="term" value="P:L-histidine biosynthetic process"/>
    <property type="evidence" value="ECO:0007669"/>
    <property type="project" value="UniProtKB-UniRule"/>
</dbReference>
<dbReference type="InterPro" id="IPR015424">
    <property type="entry name" value="PyrdxlP-dep_Trfase"/>
</dbReference>
<evidence type="ECO:0000313" key="12">
    <source>
        <dbReference type="Proteomes" id="UP000234341"/>
    </source>
</evidence>
<evidence type="ECO:0000256" key="2">
    <source>
        <dbReference type="ARBA" id="ARBA00005011"/>
    </source>
</evidence>
<feature type="modified residue" description="N6-(pyridoxal phosphate)lysine" evidence="9">
    <location>
        <position position="234"/>
    </location>
</feature>
<dbReference type="Proteomes" id="UP000234341">
    <property type="component" value="Unassembled WGS sequence"/>
</dbReference>
<dbReference type="PROSITE" id="PS00599">
    <property type="entry name" value="AA_TRANSFER_CLASS_2"/>
    <property type="match status" value="1"/>
</dbReference>
<dbReference type="EMBL" id="PJRP01000001">
    <property type="protein sequence ID" value="PLQ02662.1"/>
    <property type="molecule type" value="Genomic_DNA"/>
</dbReference>
<evidence type="ECO:0000256" key="8">
    <source>
        <dbReference type="ARBA" id="ARBA00047481"/>
    </source>
</evidence>
<evidence type="ECO:0000256" key="1">
    <source>
        <dbReference type="ARBA" id="ARBA00001933"/>
    </source>
</evidence>
<dbReference type="GO" id="GO:0004400">
    <property type="term" value="F:histidinol-phosphate transaminase activity"/>
    <property type="evidence" value="ECO:0007669"/>
    <property type="project" value="UniProtKB-UniRule"/>
</dbReference>
<dbReference type="InterPro" id="IPR001917">
    <property type="entry name" value="Aminotrans_II_pyridoxalP_BS"/>
</dbReference>
<keyword evidence="6 9" id="KW-0808">Transferase</keyword>